<proteinExistence type="predicted"/>
<feature type="compositionally biased region" description="Basic and acidic residues" evidence="1">
    <location>
        <begin position="24"/>
        <end position="41"/>
    </location>
</feature>
<dbReference type="EMBL" id="CAJGYO010000011">
    <property type="protein sequence ID" value="CAD6259954.1"/>
    <property type="molecule type" value="Genomic_DNA"/>
</dbReference>
<evidence type="ECO:0000313" key="3">
    <source>
        <dbReference type="Proteomes" id="UP000604825"/>
    </source>
</evidence>
<dbReference type="Proteomes" id="UP000604825">
    <property type="component" value="Unassembled WGS sequence"/>
</dbReference>
<protein>
    <submittedName>
        <fullName evidence="2">Uncharacterized protein</fullName>
    </submittedName>
</protein>
<evidence type="ECO:0000256" key="1">
    <source>
        <dbReference type="SAM" id="MobiDB-lite"/>
    </source>
</evidence>
<evidence type="ECO:0000313" key="2">
    <source>
        <dbReference type="EMBL" id="CAD6259954.1"/>
    </source>
</evidence>
<gene>
    <name evidence="2" type="ORF">NCGR_LOCUS43391</name>
</gene>
<feature type="compositionally biased region" description="Acidic residues" evidence="1">
    <location>
        <begin position="42"/>
        <end position="56"/>
    </location>
</feature>
<dbReference type="AlphaFoldDB" id="A0A811QQB2"/>
<feature type="region of interest" description="Disordered" evidence="1">
    <location>
        <begin position="1"/>
        <end position="56"/>
    </location>
</feature>
<sequence>MASLLMQQGVVSGVVSGGERRRKAMEERSSPRRGELERREGEEDEPPLDFLSEEEEEREFPVVGQCSCREQLRSSCAWLVRSTAVNRRKPPREEALGMAVCGAEGGVARAASPASFPPWASLFSAAFPVHPFSWHMRHGSCFFHISNLKL</sequence>
<reference evidence="2" key="1">
    <citation type="submission" date="2020-10" db="EMBL/GenBank/DDBJ databases">
        <authorList>
            <person name="Han B."/>
            <person name="Lu T."/>
            <person name="Zhao Q."/>
            <person name="Huang X."/>
            <person name="Zhao Y."/>
        </authorList>
    </citation>
    <scope>NUCLEOTIDE SEQUENCE</scope>
</reference>
<name>A0A811QQB2_9POAL</name>
<comment type="caution">
    <text evidence="2">The sequence shown here is derived from an EMBL/GenBank/DDBJ whole genome shotgun (WGS) entry which is preliminary data.</text>
</comment>
<organism evidence="2 3">
    <name type="scientific">Miscanthus lutarioriparius</name>
    <dbReference type="NCBI Taxonomy" id="422564"/>
    <lineage>
        <taxon>Eukaryota</taxon>
        <taxon>Viridiplantae</taxon>
        <taxon>Streptophyta</taxon>
        <taxon>Embryophyta</taxon>
        <taxon>Tracheophyta</taxon>
        <taxon>Spermatophyta</taxon>
        <taxon>Magnoliopsida</taxon>
        <taxon>Liliopsida</taxon>
        <taxon>Poales</taxon>
        <taxon>Poaceae</taxon>
        <taxon>PACMAD clade</taxon>
        <taxon>Panicoideae</taxon>
        <taxon>Andropogonodae</taxon>
        <taxon>Andropogoneae</taxon>
        <taxon>Saccharinae</taxon>
        <taxon>Miscanthus</taxon>
    </lineage>
</organism>
<accession>A0A811QQB2</accession>
<keyword evidence="3" id="KW-1185">Reference proteome</keyword>